<feature type="region of interest" description="Disordered" evidence="3">
    <location>
        <begin position="68"/>
        <end position="110"/>
    </location>
</feature>
<dbReference type="InterPro" id="IPR035979">
    <property type="entry name" value="RBD_domain_sf"/>
</dbReference>
<dbReference type="InterPro" id="IPR050502">
    <property type="entry name" value="Euk_RNA-bind_prot"/>
</dbReference>
<keyword evidence="6" id="KW-1185">Reference proteome</keyword>
<dbReference type="PANTHER" id="PTHR48025:SF1">
    <property type="entry name" value="RRM DOMAIN-CONTAINING PROTEIN"/>
    <property type="match status" value="1"/>
</dbReference>
<feature type="domain" description="RRM" evidence="4">
    <location>
        <begin position="115"/>
        <end position="194"/>
    </location>
</feature>
<feature type="compositionally biased region" description="Basic and acidic residues" evidence="3">
    <location>
        <begin position="82"/>
        <end position="107"/>
    </location>
</feature>
<gene>
    <name evidence="5" type="ORF">J8273_4986</name>
</gene>
<dbReference type="Proteomes" id="UP000717585">
    <property type="component" value="Unassembled WGS sequence"/>
</dbReference>
<reference evidence="5" key="1">
    <citation type="submission" date="2021-05" db="EMBL/GenBank/DDBJ databases">
        <title>A free-living protist that lacks canonical eukaryotic 1 DNA replication and segregation systems.</title>
        <authorList>
            <person name="Salas-Leiva D.E."/>
            <person name="Tromer E.C."/>
            <person name="Curtis B.A."/>
            <person name="Jerlstrom-Hultqvist J."/>
            <person name="Kolisko M."/>
            <person name="Yi Z."/>
            <person name="Salas-Leiva J.S."/>
            <person name="Gallot-Lavallee L."/>
            <person name="Kops G.J.P.L."/>
            <person name="Archibald J.M."/>
            <person name="Simpson A.G.B."/>
            <person name="Roger A.J."/>
        </authorList>
    </citation>
    <scope>NUCLEOTIDE SEQUENCE</scope>
    <source>
        <strain evidence="5">BICM</strain>
    </source>
</reference>
<protein>
    <submittedName>
        <fullName evidence="5">RNA recognition motif</fullName>
    </submittedName>
</protein>
<dbReference type="PROSITE" id="PS50102">
    <property type="entry name" value="RRM"/>
    <property type="match status" value="1"/>
</dbReference>
<keyword evidence="1 2" id="KW-0694">RNA-binding</keyword>
<dbReference type="Gene3D" id="3.30.70.330">
    <property type="match status" value="2"/>
</dbReference>
<dbReference type="Pfam" id="PF00076">
    <property type="entry name" value="RRM_1"/>
    <property type="match status" value="1"/>
</dbReference>
<accession>A0A8J6E1I0</accession>
<dbReference type="GO" id="GO:0005634">
    <property type="term" value="C:nucleus"/>
    <property type="evidence" value="ECO:0007669"/>
    <property type="project" value="TreeGrafter"/>
</dbReference>
<dbReference type="InterPro" id="IPR012677">
    <property type="entry name" value="Nucleotide-bd_a/b_plait_sf"/>
</dbReference>
<organism evidence="5 6">
    <name type="scientific">Carpediemonas membranifera</name>
    <dbReference type="NCBI Taxonomy" id="201153"/>
    <lineage>
        <taxon>Eukaryota</taxon>
        <taxon>Metamonada</taxon>
        <taxon>Carpediemonas-like organisms</taxon>
        <taxon>Carpediemonas</taxon>
    </lineage>
</organism>
<dbReference type="AlphaFoldDB" id="A0A8J6E1I0"/>
<proteinExistence type="predicted"/>
<dbReference type="InterPro" id="IPR000504">
    <property type="entry name" value="RRM_dom"/>
</dbReference>
<dbReference type="SUPFAM" id="SSF54928">
    <property type="entry name" value="RNA-binding domain, RBD"/>
    <property type="match status" value="2"/>
</dbReference>
<evidence type="ECO:0000313" key="5">
    <source>
        <dbReference type="EMBL" id="KAG9393503.1"/>
    </source>
</evidence>
<comment type="caution">
    <text evidence="5">The sequence shown here is derived from an EMBL/GenBank/DDBJ whole genome shotgun (WGS) entry which is preliminary data.</text>
</comment>
<evidence type="ECO:0000256" key="3">
    <source>
        <dbReference type="SAM" id="MobiDB-lite"/>
    </source>
</evidence>
<dbReference type="SMART" id="SM00360">
    <property type="entry name" value="RRM"/>
    <property type="match status" value="2"/>
</dbReference>
<dbReference type="GO" id="GO:0003729">
    <property type="term" value="F:mRNA binding"/>
    <property type="evidence" value="ECO:0007669"/>
    <property type="project" value="TreeGrafter"/>
</dbReference>
<evidence type="ECO:0000256" key="2">
    <source>
        <dbReference type="PROSITE-ProRule" id="PRU00176"/>
    </source>
</evidence>
<evidence type="ECO:0000259" key="4">
    <source>
        <dbReference type="PROSITE" id="PS50102"/>
    </source>
</evidence>
<evidence type="ECO:0000313" key="6">
    <source>
        <dbReference type="Proteomes" id="UP000717585"/>
    </source>
</evidence>
<sequence>MSSWIFVGNVPVGTKREELQAVFPDATRVTGSMTRPYRHVGFDSEEARDAAAAKTDLMINDEVLRIEVAKSEPRRRPRRSPKKSDEKTTEEPKPRREPREPRERRVAEVGPESESIVFIGGLDRDCTVEELTAFIAANGAPTPVEVRVINPRRRFARRAIAFVEFAPADIAAAVAALNEKTMGENVITASKSTSTGVKTGERDE</sequence>
<dbReference type="PANTHER" id="PTHR48025">
    <property type="entry name" value="OS02G0815200 PROTEIN"/>
    <property type="match status" value="1"/>
</dbReference>
<evidence type="ECO:0000256" key="1">
    <source>
        <dbReference type="ARBA" id="ARBA00022884"/>
    </source>
</evidence>
<dbReference type="EMBL" id="JAHDYR010000024">
    <property type="protein sequence ID" value="KAG9393503.1"/>
    <property type="molecule type" value="Genomic_DNA"/>
</dbReference>
<name>A0A8J6E1I0_9EUKA</name>